<dbReference type="EMBL" id="KU551317">
    <property type="protein sequence ID" value="ANC66098.1"/>
    <property type="molecule type" value="Genomic_DNA"/>
</dbReference>
<dbReference type="EMBL" id="KU551329">
    <property type="protein sequence ID" value="ANC66846.1"/>
    <property type="molecule type" value="Genomic_DNA"/>
</dbReference>
<dbReference type="EMBL" id="KU551309">
    <property type="protein sequence ID" value="ANC65561.1"/>
    <property type="molecule type" value="Genomic_DNA"/>
</dbReference>
<evidence type="ECO:0000313" key="2">
    <source>
        <dbReference type="EMBL" id="ANC65561.1"/>
    </source>
</evidence>
<evidence type="ECO:0000313" key="31">
    <source>
        <dbReference type="EMBL" id="ANC67525.1"/>
    </source>
</evidence>
<evidence type="ECO:0000313" key="24">
    <source>
        <dbReference type="EMBL" id="ANC67050.1"/>
    </source>
</evidence>
<feature type="transmembrane region" description="Helical" evidence="1">
    <location>
        <begin position="59"/>
        <end position="80"/>
    </location>
</feature>
<dbReference type="EMBL" id="KU551311">
    <property type="protein sequence ID" value="ANC65690.1"/>
    <property type="molecule type" value="Genomic_DNA"/>
</dbReference>
<dbReference type="EMBL" id="KU551314">
    <property type="protein sequence ID" value="ANC65894.1"/>
    <property type="molecule type" value="Genomic_DNA"/>
</dbReference>
<dbReference type="EMBL" id="KU551328">
    <property type="protein sequence ID" value="ANC66778.1"/>
    <property type="molecule type" value="Genomic_DNA"/>
</dbReference>
<feature type="transmembrane region" description="Helical" evidence="1">
    <location>
        <begin position="26"/>
        <end position="44"/>
    </location>
</feature>
<evidence type="ECO:0000313" key="19">
    <source>
        <dbReference type="EMBL" id="ANC66710.1"/>
    </source>
</evidence>
<keyword evidence="1" id="KW-1133">Transmembrane helix</keyword>
<dbReference type="EMBL" id="KU551325">
    <property type="protein sequence ID" value="ANC66574.1"/>
    <property type="molecule type" value="Genomic_DNA"/>
</dbReference>
<dbReference type="EMBL" id="KU551312">
    <property type="protein sequence ID" value="ANC65758.1"/>
    <property type="molecule type" value="Genomic_DNA"/>
</dbReference>
<evidence type="ECO:0008006" key="33">
    <source>
        <dbReference type="Google" id="ProtNLM"/>
    </source>
</evidence>
<evidence type="ECO:0000313" key="28">
    <source>
        <dbReference type="EMBL" id="ANC67322.1"/>
    </source>
</evidence>
<dbReference type="EMBL" id="KU551333">
    <property type="protein sequence ID" value="ANC67118.1"/>
    <property type="molecule type" value="Genomic_DNA"/>
</dbReference>
<evidence type="ECO:0000313" key="14">
    <source>
        <dbReference type="EMBL" id="ANC66370.1"/>
    </source>
</evidence>
<dbReference type="AlphaFoldDB" id="A0A1B0WPF5"/>
<keyword evidence="1" id="KW-0472">Membrane</keyword>
<dbReference type="EMBL" id="KU551326">
    <property type="protein sequence ID" value="ANC66642.1"/>
    <property type="molecule type" value="Genomic_DNA"/>
</dbReference>
<dbReference type="EMBL" id="KU551323">
    <property type="protein sequence ID" value="ANC66438.1"/>
    <property type="molecule type" value="Genomic_DNA"/>
</dbReference>
<dbReference type="EMBL" id="KU551321">
    <property type="protein sequence ID" value="ANC66302.1"/>
    <property type="molecule type" value="Genomic_DNA"/>
</dbReference>
<dbReference type="EMBL" id="KU551310">
    <property type="protein sequence ID" value="ANC65629.1"/>
    <property type="molecule type" value="Genomic_DNA"/>
</dbReference>
<dbReference type="EMBL" id="KU551337">
    <property type="protein sequence ID" value="ANC67390.1"/>
    <property type="molecule type" value="Genomic_DNA"/>
</dbReference>
<dbReference type="EMBL" id="KU551327">
    <property type="protein sequence ID" value="ANC66710.1"/>
    <property type="molecule type" value="Genomic_DNA"/>
</dbReference>
<name>A0A1B0WPF5_ACTPL</name>
<accession>A0A1B0WPF5</accession>
<dbReference type="EMBL" id="KU551318">
    <property type="protein sequence ID" value="ANC66166.1"/>
    <property type="molecule type" value="Genomic_DNA"/>
</dbReference>
<evidence type="ECO:0000313" key="7">
    <source>
        <dbReference type="EMBL" id="ANC65894.1"/>
    </source>
</evidence>
<evidence type="ECO:0000313" key="30">
    <source>
        <dbReference type="EMBL" id="ANC67458.1"/>
    </source>
</evidence>
<evidence type="ECO:0000313" key="16">
    <source>
        <dbReference type="EMBL" id="ANC66506.1"/>
    </source>
</evidence>
<evidence type="ECO:0000313" key="4">
    <source>
        <dbReference type="EMBL" id="ANC65690.1"/>
    </source>
</evidence>
<dbReference type="EMBL" id="KU551339">
    <property type="protein sequence ID" value="ANC67525.1"/>
    <property type="molecule type" value="Genomic_DNA"/>
</dbReference>
<dbReference type="EMBL" id="KU551316">
    <property type="protein sequence ID" value="ANC66030.1"/>
    <property type="molecule type" value="Genomic_DNA"/>
</dbReference>
<evidence type="ECO:0000313" key="3">
    <source>
        <dbReference type="EMBL" id="ANC65629.1"/>
    </source>
</evidence>
<proteinExistence type="predicted"/>
<evidence type="ECO:0000256" key="1">
    <source>
        <dbReference type="SAM" id="Phobius"/>
    </source>
</evidence>
<evidence type="ECO:0000313" key="10">
    <source>
        <dbReference type="EMBL" id="ANC66098.1"/>
    </source>
</evidence>
<dbReference type="EMBL" id="KU551340">
    <property type="protein sequence ID" value="ANC67593.1"/>
    <property type="molecule type" value="Genomic_DNA"/>
</dbReference>
<evidence type="ECO:0000313" key="27">
    <source>
        <dbReference type="EMBL" id="ANC67254.1"/>
    </source>
</evidence>
<organism evidence="5">
    <name type="scientific">Actinobacillus pleuropneumoniae</name>
    <name type="common">Haemophilus pleuropneumoniae</name>
    <dbReference type="NCBI Taxonomy" id="715"/>
    <lineage>
        <taxon>Bacteria</taxon>
        <taxon>Pseudomonadati</taxon>
        <taxon>Pseudomonadota</taxon>
        <taxon>Gammaproteobacteria</taxon>
        <taxon>Pasteurellales</taxon>
        <taxon>Pasteurellaceae</taxon>
        <taxon>Actinobacillus</taxon>
    </lineage>
</organism>
<dbReference type="EMBL" id="KU551335">
    <property type="protein sequence ID" value="ANC67254.1"/>
    <property type="molecule type" value="Genomic_DNA"/>
</dbReference>
<evidence type="ECO:0000313" key="18">
    <source>
        <dbReference type="EMBL" id="ANC66642.1"/>
    </source>
</evidence>
<dbReference type="EMBL" id="KU551336">
    <property type="protein sequence ID" value="ANC67322.1"/>
    <property type="molecule type" value="Genomic_DNA"/>
</dbReference>
<evidence type="ECO:0000313" key="11">
    <source>
        <dbReference type="EMBL" id="ANC66166.1"/>
    </source>
</evidence>
<evidence type="ECO:0000313" key="22">
    <source>
        <dbReference type="EMBL" id="ANC66914.1"/>
    </source>
</evidence>
<evidence type="ECO:0000313" key="13">
    <source>
        <dbReference type="EMBL" id="ANC66302.1"/>
    </source>
</evidence>
<evidence type="ECO:0000313" key="25">
    <source>
        <dbReference type="EMBL" id="ANC67118.1"/>
    </source>
</evidence>
<dbReference type="EMBL" id="KU551320">
    <property type="protein sequence ID" value="ANC66234.1"/>
    <property type="molecule type" value="Genomic_DNA"/>
</dbReference>
<evidence type="ECO:0000313" key="5">
    <source>
        <dbReference type="EMBL" id="ANC65758.1"/>
    </source>
</evidence>
<gene>
    <name evidence="5" type="ORF">ICEApl1.39</name>
</gene>
<keyword evidence="1" id="KW-0812">Transmembrane</keyword>
<dbReference type="EMBL" id="KU551331">
    <property type="protein sequence ID" value="ANC66982.1"/>
    <property type="molecule type" value="Genomic_DNA"/>
</dbReference>
<evidence type="ECO:0000313" key="23">
    <source>
        <dbReference type="EMBL" id="ANC66982.1"/>
    </source>
</evidence>
<dbReference type="EMBL" id="KU551338">
    <property type="protein sequence ID" value="ANC67458.1"/>
    <property type="molecule type" value="Genomic_DNA"/>
</dbReference>
<evidence type="ECO:0000313" key="20">
    <source>
        <dbReference type="EMBL" id="ANC66778.1"/>
    </source>
</evidence>
<evidence type="ECO:0000313" key="21">
    <source>
        <dbReference type="EMBL" id="ANC66846.1"/>
    </source>
</evidence>
<reference evidence="5" key="1">
    <citation type="journal article" date="2016" name="Front. Microbiol.">
        <title>ICEApl1, an Integrative Conjugative Element Related to ICEHin1056, Identified in the Pig Pathogen Actinobacillus pleuropneumoniae.</title>
        <authorList>
            <person name="Bosse J.T."/>
            <person name="Li Y."/>
            <person name="Fernandez Crespo R."/>
            <person name="Chaudhuri R.R."/>
            <person name="Rogers J."/>
            <person name="Holden M.T."/>
            <person name="Maskell D.J."/>
            <person name="Tucker A.W."/>
            <person name="Wren B.W."/>
            <person name="Rycroft A.N."/>
            <person name="Langford P.R."/>
            <person name="Consortium T.B."/>
        </authorList>
    </citation>
    <scope>NUCLEOTIDE SEQUENCE</scope>
    <source>
        <strain evidence="2">MIDG2427</strain>
        <strain evidence="3">MIDG2648</strain>
        <strain evidence="4">MIDG2652</strain>
        <strain evidence="5">MIDG2654</strain>
        <strain evidence="6">MIDG2657</strain>
        <strain evidence="7">MIDG2663</strain>
        <strain evidence="8">MIDG2664</strain>
        <strain evidence="9">MIDG3200</strain>
        <strain evidence="10">MIDG3201</strain>
        <strain evidence="11">MIDG3221</strain>
        <strain evidence="12">MIDG3229</strain>
        <strain evidence="13">MIDG3232</strain>
        <strain evidence="14">MIDG3339</strain>
        <strain evidence="15">MIDG3344</strain>
        <strain evidence="16">MIDG3346</strain>
        <strain evidence="17">MIDG3349</strain>
        <strain evidence="18">MIDG3357</strain>
        <strain evidence="19">MIDG3368</strain>
        <strain evidence="20">MIDG3370</strain>
        <strain evidence="21">MIDG3371</strain>
        <strain evidence="22">MIDG3372</strain>
        <strain evidence="23">MIDG3378</strain>
        <strain evidence="24">MIDG3381</strain>
        <strain evidence="25">MIDG3386</strain>
        <strain evidence="26">MIDG3388</strain>
        <strain evidence="27">MIDG3389</strain>
        <strain evidence="28">MIDG3395</strain>
        <strain evidence="29">MIDG3401</strain>
        <strain evidence="30">MIDG3409</strain>
        <strain evidence="31">MIDG3458</strain>
        <strain evidence="32">MIDG3469</strain>
    </source>
</reference>
<evidence type="ECO:0000313" key="8">
    <source>
        <dbReference type="EMBL" id="ANC65962.1"/>
    </source>
</evidence>
<dbReference type="EMBL" id="KU551330">
    <property type="protein sequence ID" value="ANC66914.1"/>
    <property type="molecule type" value="Genomic_DNA"/>
</dbReference>
<dbReference type="EMBL" id="KU551322">
    <property type="protein sequence ID" value="ANC66370.1"/>
    <property type="molecule type" value="Genomic_DNA"/>
</dbReference>
<dbReference type="EMBL" id="KU551334">
    <property type="protein sequence ID" value="ANC67186.1"/>
    <property type="molecule type" value="Genomic_DNA"/>
</dbReference>
<evidence type="ECO:0000313" key="9">
    <source>
        <dbReference type="EMBL" id="ANC66030.1"/>
    </source>
</evidence>
<sequence>MSNANFPSVSPLDSFYAVSGLDPLKLKIMLAIILIAVLLLAYMWSTNHGYKGMVNDGDIWSFFKLILWGAALIICVVSFFI</sequence>
<dbReference type="EMBL" id="KU551315">
    <property type="protein sequence ID" value="ANC65962.1"/>
    <property type="molecule type" value="Genomic_DNA"/>
</dbReference>
<evidence type="ECO:0000313" key="17">
    <source>
        <dbReference type="EMBL" id="ANC66574.1"/>
    </source>
</evidence>
<dbReference type="EMBL" id="KU551313">
    <property type="protein sequence ID" value="ANC65826.1"/>
    <property type="molecule type" value="Genomic_DNA"/>
</dbReference>
<protein>
    <recommendedName>
        <fullName evidence="33">Integrating conjugative element protein, PFL_4701 family</fullName>
    </recommendedName>
</protein>
<evidence type="ECO:0000313" key="26">
    <source>
        <dbReference type="EMBL" id="ANC67186.1"/>
    </source>
</evidence>
<evidence type="ECO:0000313" key="32">
    <source>
        <dbReference type="EMBL" id="ANC67593.1"/>
    </source>
</evidence>
<evidence type="ECO:0000313" key="29">
    <source>
        <dbReference type="EMBL" id="ANC67390.1"/>
    </source>
</evidence>
<evidence type="ECO:0000313" key="15">
    <source>
        <dbReference type="EMBL" id="ANC66438.1"/>
    </source>
</evidence>
<dbReference type="EMBL" id="KU551332">
    <property type="protein sequence ID" value="ANC67050.1"/>
    <property type="molecule type" value="Genomic_DNA"/>
</dbReference>
<evidence type="ECO:0000313" key="12">
    <source>
        <dbReference type="EMBL" id="ANC66234.1"/>
    </source>
</evidence>
<evidence type="ECO:0000313" key="6">
    <source>
        <dbReference type="EMBL" id="ANC65826.1"/>
    </source>
</evidence>
<dbReference type="EMBL" id="KU551324">
    <property type="protein sequence ID" value="ANC66506.1"/>
    <property type="molecule type" value="Genomic_DNA"/>
</dbReference>